<dbReference type="AlphaFoldDB" id="A0A3L9YYN7"/>
<accession>A0A3L9YYN7</accession>
<keyword evidence="4" id="KW-1185">Reference proteome</keyword>
<feature type="signal peptide" evidence="1">
    <location>
        <begin position="1"/>
        <end position="20"/>
    </location>
</feature>
<name>A0A3L9YYN7_9FLAO</name>
<evidence type="ECO:0000313" key="3">
    <source>
        <dbReference type="EMBL" id="RMA64179.1"/>
    </source>
</evidence>
<dbReference type="Proteomes" id="UP000271339">
    <property type="component" value="Unassembled WGS sequence"/>
</dbReference>
<proteinExistence type="predicted"/>
<protein>
    <submittedName>
        <fullName evidence="3">Heat shock protein HslJ</fullName>
    </submittedName>
</protein>
<evidence type="ECO:0000313" key="4">
    <source>
        <dbReference type="Proteomes" id="UP000271339"/>
    </source>
</evidence>
<comment type="caution">
    <text evidence="3">The sequence shown here is derived from an EMBL/GenBank/DDBJ whole genome shotgun (WGS) entry which is preliminary data.</text>
</comment>
<dbReference type="Pfam" id="PF03724">
    <property type="entry name" value="META"/>
    <property type="match status" value="1"/>
</dbReference>
<dbReference type="InterPro" id="IPR053147">
    <property type="entry name" value="Hsp_HslJ-like"/>
</dbReference>
<dbReference type="PROSITE" id="PS51257">
    <property type="entry name" value="PROKAR_LIPOPROTEIN"/>
    <property type="match status" value="1"/>
</dbReference>
<dbReference type="Gene3D" id="2.40.128.270">
    <property type="match status" value="1"/>
</dbReference>
<gene>
    <name evidence="3" type="ORF">BXY75_1047</name>
</gene>
<evidence type="ECO:0000256" key="1">
    <source>
        <dbReference type="SAM" id="SignalP"/>
    </source>
</evidence>
<dbReference type="PANTHER" id="PTHR35535:SF1">
    <property type="entry name" value="HEAT SHOCK PROTEIN HSLJ"/>
    <property type="match status" value="1"/>
</dbReference>
<reference evidence="3 4" key="1">
    <citation type="submission" date="2018-10" db="EMBL/GenBank/DDBJ databases">
        <title>Genomic Encyclopedia of Archaeal and Bacterial Type Strains, Phase II (KMG-II): from individual species to whole genera.</title>
        <authorList>
            <person name="Goeker M."/>
        </authorList>
    </citation>
    <scope>NUCLEOTIDE SEQUENCE [LARGE SCALE GENOMIC DNA]</scope>
    <source>
        <strain evidence="3 4">DSM 23424</strain>
    </source>
</reference>
<evidence type="ECO:0000259" key="2">
    <source>
        <dbReference type="Pfam" id="PF03724"/>
    </source>
</evidence>
<dbReference type="InterPro" id="IPR038670">
    <property type="entry name" value="HslJ-like_sf"/>
</dbReference>
<dbReference type="PANTHER" id="PTHR35535">
    <property type="entry name" value="HEAT SHOCK PROTEIN HSLJ"/>
    <property type="match status" value="1"/>
</dbReference>
<dbReference type="RefSeq" id="WP_121906650.1">
    <property type="nucleotide sequence ID" value="NZ_REFC01000012.1"/>
</dbReference>
<dbReference type="EMBL" id="REFC01000012">
    <property type="protein sequence ID" value="RMA64179.1"/>
    <property type="molecule type" value="Genomic_DNA"/>
</dbReference>
<keyword evidence="3" id="KW-0346">Stress response</keyword>
<dbReference type="InterPro" id="IPR005184">
    <property type="entry name" value="DUF306_Meta_HslJ"/>
</dbReference>
<organism evidence="3 4">
    <name type="scientific">Ulvibacter antarcticus</name>
    <dbReference type="NCBI Taxonomy" id="442714"/>
    <lineage>
        <taxon>Bacteria</taxon>
        <taxon>Pseudomonadati</taxon>
        <taxon>Bacteroidota</taxon>
        <taxon>Flavobacteriia</taxon>
        <taxon>Flavobacteriales</taxon>
        <taxon>Flavobacteriaceae</taxon>
        <taxon>Ulvibacter</taxon>
    </lineage>
</organism>
<feature type="domain" description="DUF306" evidence="2">
    <location>
        <begin position="37"/>
        <end position="145"/>
    </location>
</feature>
<dbReference type="OrthoDB" id="880459at2"/>
<keyword evidence="1" id="KW-0732">Signal</keyword>
<sequence>MSLKYILSIALIATFTFSCNSNKSMTKPDTNPSTQLHDIWALNALNGEEIKREESNDRQSFPMLEIFVSEKRIGGNDGCNAIFGSIESLDATSISFGKMGGTKMMCPDMKLPSAYMKAMGAVTSYKIENLQLHLYNAEGDEVLKFLKVD</sequence>
<feature type="chain" id="PRO_5018223110" evidence="1">
    <location>
        <begin position="21"/>
        <end position="149"/>
    </location>
</feature>